<dbReference type="Pfam" id="PF01425">
    <property type="entry name" value="Amidase"/>
    <property type="match status" value="1"/>
</dbReference>
<dbReference type="PANTHER" id="PTHR42678">
    <property type="entry name" value="AMIDASE"/>
    <property type="match status" value="1"/>
</dbReference>
<organism evidence="3 4">
    <name type="scientific">Blastomyces percursus</name>
    <dbReference type="NCBI Taxonomy" id="1658174"/>
    <lineage>
        <taxon>Eukaryota</taxon>
        <taxon>Fungi</taxon>
        <taxon>Dikarya</taxon>
        <taxon>Ascomycota</taxon>
        <taxon>Pezizomycotina</taxon>
        <taxon>Eurotiomycetes</taxon>
        <taxon>Eurotiomycetidae</taxon>
        <taxon>Onygenales</taxon>
        <taxon>Ajellomycetaceae</taxon>
        <taxon>Blastomyces</taxon>
    </lineage>
</organism>
<dbReference type="InterPro" id="IPR044053">
    <property type="entry name" value="AsaB-like"/>
</dbReference>
<dbReference type="GO" id="GO:0016491">
    <property type="term" value="F:oxidoreductase activity"/>
    <property type="evidence" value="ECO:0007669"/>
    <property type="project" value="InterPro"/>
</dbReference>
<dbReference type="InterPro" id="IPR023631">
    <property type="entry name" value="Amidase_dom"/>
</dbReference>
<protein>
    <recommendedName>
        <fullName evidence="2">Amidase domain-containing protein</fullName>
    </recommendedName>
</protein>
<dbReference type="SUPFAM" id="SSF75304">
    <property type="entry name" value="Amidase signature (AS) enzymes"/>
    <property type="match status" value="1"/>
</dbReference>
<dbReference type="InterPro" id="IPR036928">
    <property type="entry name" value="AS_sf"/>
</dbReference>
<feature type="domain" description="Amidase" evidence="2">
    <location>
        <begin position="25"/>
        <end position="433"/>
    </location>
</feature>
<reference evidence="3 4" key="1">
    <citation type="submission" date="2015-08" db="EMBL/GenBank/DDBJ databases">
        <title>Emmonsia species relationships and genome sequence.</title>
        <authorList>
            <person name="Cuomo C.A."/>
            <person name="Schwartz I.S."/>
            <person name="Kenyon C."/>
            <person name="De Hoog G.S."/>
            <person name="Govender N.P."/>
            <person name="Botha A."/>
            <person name="Moreno L."/>
            <person name="De Vries M."/>
            <person name="Munoz J.F."/>
            <person name="Stielow J.B."/>
        </authorList>
    </citation>
    <scope>NUCLEOTIDE SEQUENCE [LARGE SCALE GENOMIC DNA]</scope>
    <source>
        <strain evidence="3 4">EI222</strain>
    </source>
</reference>
<evidence type="ECO:0000313" key="3">
    <source>
        <dbReference type="EMBL" id="OJD27087.1"/>
    </source>
</evidence>
<dbReference type="Gene3D" id="3.90.1300.10">
    <property type="entry name" value="Amidase signature (AS) domain"/>
    <property type="match status" value="1"/>
</dbReference>
<evidence type="ECO:0000313" key="4">
    <source>
        <dbReference type="Proteomes" id="UP000242791"/>
    </source>
</evidence>
<sequence length="834" mass="92747">MSNLSNSSIRDLLLGLEERKFTSVDLVKAYLARINQVNEVVKAINAVNSDAIDIAEKYDSERASGNLRGRLHGIPILVKDVFLTTDGMDTTSGCSGLIGARPKFEATVIKKLHSAGAIILGKTNCSEWANFRAPEKSISGWSAVGGQGLGIYAKNQSPAGSSSGSAVATALGLAAAALGTETTGSISSPARVSGIVGLKPTVGLTSRYGAYCVTEWEDSVGVLGRTVVDAATVLTAIAGIDRLDNFTSADPRDDGHNIRPAEGTDFSESCGPDGLRGLRIGIPRHCFQLDETVMAQFDEALKVMEKHGATIVDNLEFSQWSPKYPDIERAEWRLSFRKELRENMAKFLESFDVNPCELHTLADVMEYTKKTPEELFARYGMKQWGQAEDIGKRFDFDSEEYKKSRSRRLFIGRQIPELLDTHKCDVLVAPSWVDTTANYGGCPTISVPMGFYPSDFPSIYTPDNLLVTGPNIPNAILFVGRRWDDQRLIAAAHSYEQATHHRDSFRPVIEATVELGTSARSVSPLILETDRVERKDRPYLIEESNSILTCKNTITPAIVNYLAPDEKWLTVKPYQIVGTLPAGLPRQNIELKAYPMNINDVRAEDLGRFSLDKEGFQWISHCAEESLDTETSIDKYIQQMEDFVKTYLKANAVRTYQYQLRKVGGDPNNRDIRPASNMIHIGMPTTLGQHKQKVINSIDMTPMASRNRAIRIFQEKGAKVLDGRVRLLSVWRPLFGPIKDYPLAVCDSETVVKGDLIESDHIYPDFESETYCVLHNTDHRWYYLSDQTKDEVLLITNYDSQTHRRVPHTGFQMPSSNGVTRARESLELKVVVIG</sequence>
<accession>A0A1J9RES9</accession>
<dbReference type="EMBL" id="LGTZ01000140">
    <property type="protein sequence ID" value="OJD27087.1"/>
    <property type="molecule type" value="Genomic_DNA"/>
</dbReference>
<comment type="caution">
    <text evidence="3">The sequence shown here is derived from an EMBL/GenBank/DDBJ whole genome shotgun (WGS) entry which is preliminary data.</text>
</comment>
<evidence type="ECO:0000259" key="2">
    <source>
        <dbReference type="Pfam" id="PF01425"/>
    </source>
</evidence>
<dbReference type="PANTHER" id="PTHR42678:SF34">
    <property type="entry name" value="OS04G0183300 PROTEIN"/>
    <property type="match status" value="1"/>
</dbReference>
<dbReference type="OrthoDB" id="566138at2759"/>
<proteinExistence type="inferred from homology"/>
<keyword evidence="4" id="KW-1185">Reference proteome</keyword>
<name>A0A1J9RES9_9EURO</name>
<gene>
    <name evidence="3" type="ORF">ACJ73_01527</name>
</gene>
<dbReference type="STRING" id="1658174.A0A1J9RES9"/>
<dbReference type="VEuPathDB" id="FungiDB:ACJ73_01527"/>
<evidence type="ECO:0000256" key="1">
    <source>
        <dbReference type="ARBA" id="ARBA00023604"/>
    </source>
</evidence>
<dbReference type="Proteomes" id="UP000242791">
    <property type="component" value="Unassembled WGS sequence"/>
</dbReference>
<comment type="similarity">
    <text evidence="1">Belongs to the asaB hydroxylase/desaturase family.</text>
</comment>
<dbReference type="NCBIfam" id="NF041278">
    <property type="entry name" value="CmcJ_NvfI_EfuI"/>
    <property type="match status" value="1"/>
</dbReference>
<dbReference type="AlphaFoldDB" id="A0A1J9RES9"/>